<dbReference type="GO" id="GO:0008745">
    <property type="term" value="F:N-acetylmuramoyl-L-alanine amidase activity"/>
    <property type="evidence" value="ECO:0007669"/>
    <property type="project" value="UniProtKB-EC"/>
</dbReference>
<accession>A0ABW2K6X2</accession>
<dbReference type="EC" id="3.5.1.28" evidence="6"/>
<dbReference type="PROSITE" id="PS51781">
    <property type="entry name" value="SH3B"/>
    <property type="match status" value="1"/>
</dbReference>
<dbReference type="PANTHER" id="PTHR30404:SF0">
    <property type="entry name" value="N-ACETYLMURAMOYL-L-ALANINE AMIDASE AMIC"/>
    <property type="match status" value="1"/>
</dbReference>
<evidence type="ECO:0000256" key="3">
    <source>
        <dbReference type="ARBA" id="ARBA00023316"/>
    </source>
</evidence>
<feature type="domain" description="SLH" evidence="4">
    <location>
        <begin position="84"/>
        <end position="147"/>
    </location>
</feature>
<dbReference type="EMBL" id="JBHTBY010000011">
    <property type="protein sequence ID" value="MFC7321858.1"/>
    <property type="molecule type" value="Genomic_DNA"/>
</dbReference>
<dbReference type="Gene3D" id="3.40.630.40">
    <property type="entry name" value="Zn-dependent exopeptidases"/>
    <property type="match status" value="1"/>
</dbReference>
<sequence>MKKVFILLFGVIVLVSVFLQIQSTVSAQSIEGIPSKYEKEINYLIDEEIIFGYPDQSFRPKNDVSRQEAATMIGRALDLDNKQRNTVFTDVDSYHYGSGYIDSAVDKGIITGYPDGTFRPNKTITRGEMAALISRAFTLNGHQDLSFNDVSPSNPFYPYVDDVASANVTTGYPDGTFKPNRVITREEFSLLVARSMNSEYRSQQDQNDNQNQQEEDLKVIDEKIVTADSLNVRSGPGTSNDVVGTLSTASAVSVYKKDGGWAYVAKGNVEGWVSAYYLIDKPRSSHVIALDPGHGGNDPGAAANGLLEKEVVLDVGKIAEEYLEDAGLEVFMTRDTDIYHTLDNRVRLATDNKADAFVSIHANAFPDSSVNGVETFYSAAGLSNRAYSSLKLSQFINERLVKEMNMTNRGVKEAGYRVIKATSLPSALTEIGFLTNKSDADKLKQVHYREAAARAISLGVVDYYNWEENN</sequence>
<dbReference type="SUPFAM" id="SSF53187">
    <property type="entry name" value="Zn-dependent exopeptidases"/>
    <property type="match status" value="1"/>
</dbReference>
<dbReference type="PANTHER" id="PTHR30404">
    <property type="entry name" value="N-ACETYLMURAMOYL-L-ALANINE AMIDASE"/>
    <property type="match status" value="1"/>
</dbReference>
<organism evidence="6 7">
    <name type="scientific">Halobacillus campisalis</name>
    <dbReference type="NCBI Taxonomy" id="435909"/>
    <lineage>
        <taxon>Bacteria</taxon>
        <taxon>Bacillati</taxon>
        <taxon>Bacillota</taxon>
        <taxon>Bacilli</taxon>
        <taxon>Bacillales</taxon>
        <taxon>Bacillaceae</taxon>
        <taxon>Halobacillus</taxon>
    </lineage>
</organism>
<comment type="caution">
    <text evidence="6">The sequence shown here is derived from an EMBL/GenBank/DDBJ whole genome shotgun (WGS) entry which is preliminary data.</text>
</comment>
<keyword evidence="2 6" id="KW-0378">Hydrolase</keyword>
<reference evidence="7" key="1">
    <citation type="journal article" date="2019" name="Int. J. Syst. Evol. Microbiol.">
        <title>The Global Catalogue of Microorganisms (GCM) 10K type strain sequencing project: providing services to taxonomists for standard genome sequencing and annotation.</title>
        <authorList>
            <consortium name="The Broad Institute Genomics Platform"/>
            <consortium name="The Broad Institute Genome Sequencing Center for Infectious Disease"/>
            <person name="Wu L."/>
            <person name="Ma J."/>
        </authorList>
    </citation>
    <scope>NUCLEOTIDE SEQUENCE [LARGE SCALE GENOMIC DNA]</scope>
    <source>
        <strain evidence="7">CCUG 73951</strain>
    </source>
</reference>
<dbReference type="Pfam" id="PF08239">
    <property type="entry name" value="SH3_3"/>
    <property type="match status" value="1"/>
</dbReference>
<keyword evidence="7" id="KW-1185">Reference proteome</keyword>
<keyword evidence="3" id="KW-0961">Cell wall biogenesis/degradation</keyword>
<dbReference type="Pfam" id="PF00395">
    <property type="entry name" value="SLH"/>
    <property type="match status" value="3"/>
</dbReference>
<proteinExistence type="predicted"/>
<protein>
    <submittedName>
        <fullName evidence="6">N-acetylmuramoyl-L-alanine amidase</fullName>
        <ecNumber evidence="6">3.5.1.28</ecNumber>
    </submittedName>
</protein>
<name>A0ABW2K6X2_9BACI</name>
<evidence type="ECO:0000259" key="5">
    <source>
        <dbReference type="PROSITE" id="PS51781"/>
    </source>
</evidence>
<evidence type="ECO:0000256" key="2">
    <source>
        <dbReference type="ARBA" id="ARBA00022801"/>
    </source>
</evidence>
<evidence type="ECO:0000313" key="6">
    <source>
        <dbReference type="EMBL" id="MFC7321858.1"/>
    </source>
</evidence>
<keyword evidence="1" id="KW-0732">Signal</keyword>
<dbReference type="Pfam" id="PF01520">
    <property type="entry name" value="Amidase_3"/>
    <property type="match status" value="1"/>
</dbReference>
<feature type="domain" description="SH3b" evidence="5">
    <location>
        <begin position="220"/>
        <end position="282"/>
    </location>
</feature>
<dbReference type="SMART" id="SM00646">
    <property type="entry name" value="Ami_3"/>
    <property type="match status" value="1"/>
</dbReference>
<evidence type="ECO:0000313" key="7">
    <source>
        <dbReference type="Proteomes" id="UP001596494"/>
    </source>
</evidence>
<dbReference type="RefSeq" id="WP_289215796.1">
    <property type="nucleotide sequence ID" value="NZ_JAPVRC010000004.1"/>
</dbReference>
<dbReference type="PROSITE" id="PS51272">
    <property type="entry name" value="SLH"/>
    <property type="match status" value="3"/>
</dbReference>
<dbReference type="InterPro" id="IPR001119">
    <property type="entry name" value="SLH_dom"/>
</dbReference>
<gene>
    <name evidence="6" type="ORF">ACFQMN_13300</name>
</gene>
<evidence type="ECO:0000256" key="1">
    <source>
        <dbReference type="ARBA" id="ARBA00022729"/>
    </source>
</evidence>
<dbReference type="InterPro" id="IPR003646">
    <property type="entry name" value="SH3-like_bac-type"/>
</dbReference>
<dbReference type="CDD" id="cd02696">
    <property type="entry name" value="MurNAc-LAA"/>
    <property type="match status" value="1"/>
</dbReference>
<dbReference type="InterPro" id="IPR002508">
    <property type="entry name" value="MurNAc-LAA_cat"/>
</dbReference>
<evidence type="ECO:0000259" key="4">
    <source>
        <dbReference type="PROSITE" id="PS51272"/>
    </source>
</evidence>
<dbReference type="SMART" id="SM00287">
    <property type="entry name" value="SH3b"/>
    <property type="match status" value="1"/>
</dbReference>
<feature type="domain" description="SLH" evidence="4">
    <location>
        <begin position="148"/>
        <end position="206"/>
    </location>
</feature>
<dbReference type="InterPro" id="IPR050695">
    <property type="entry name" value="N-acetylmuramoyl_amidase_3"/>
</dbReference>
<dbReference type="Gene3D" id="2.30.30.40">
    <property type="entry name" value="SH3 Domains"/>
    <property type="match status" value="1"/>
</dbReference>
<feature type="domain" description="SLH" evidence="4">
    <location>
        <begin position="24"/>
        <end position="83"/>
    </location>
</feature>
<dbReference type="Proteomes" id="UP001596494">
    <property type="component" value="Unassembled WGS sequence"/>
</dbReference>